<sequence>MSFLTRTEKRTIRLRDELGASVLSGTTVQGGGGGGSRRKRRTVVPEVGPPILLGQTPRDIRTVDEAGEDLRERRLAAEGPNGPTATKQREVEEARRLAQKRRETAMMERKERKAFPTGASTTNHAAWSKYEKLFKVNASAPGESAAGGAGRRRKQNGKGKVQGPEGAKERTAENEGPSKRARLA</sequence>
<comment type="caution">
    <text evidence="2">The sequence shown here is derived from an EMBL/GenBank/DDBJ whole genome shotgun (WGS) entry which is preliminary data.</text>
</comment>
<reference evidence="2" key="1">
    <citation type="submission" date="2016-04" db="EMBL/GenBank/DDBJ databases">
        <authorList>
            <person name="Nguyen H.D."/>
            <person name="Kesanakurti P."/>
            <person name="Cullis J."/>
            <person name="Levesque C.A."/>
            <person name="Hambleton S."/>
        </authorList>
    </citation>
    <scope>NUCLEOTIDE SEQUENCE</scope>
    <source>
        <strain evidence="2">DAOMC 238032</strain>
    </source>
</reference>
<reference evidence="2" key="2">
    <citation type="journal article" date="2019" name="IMA Fungus">
        <title>Genome sequencing and comparison of five Tilletia species to identify candidate genes for the detection of regulated species infecting wheat.</title>
        <authorList>
            <person name="Nguyen H.D.T."/>
            <person name="Sultana T."/>
            <person name="Kesanakurti P."/>
            <person name="Hambleton S."/>
        </authorList>
    </citation>
    <scope>NUCLEOTIDE SEQUENCE</scope>
    <source>
        <strain evidence="2">DAOMC 238032</strain>
    </source>
</reference>
<name>A0A8T8SR51_9BASI</name>
<evidence type="ECO:0000313" key="3">
    <source>
        <dbReference type="Proteomes" id="UP000077671"/>
    </source>
</evidence>
<protein>
    <submittedName>
        <fullName evidence="2">Uncharacterized protein</fullName>
    </submittedName>
</protein>
<dbReference type="EMBL" id="LWDD02001753">
    <property type="protein sequence ID" value="KAE8245767.1"/>
    <property type="molecule type" value="Genomic_DNA"/>
</dbReference>
<accession>A0A8T8SR51</accession>
<gene>
    <name evidence="2" type="ORF">A4X03_0g7426</name>
</gene>
<feature type="compositionally biased region" description="Basic and acidic residues" evidence="1">
    <location>
        <begin position="166"/>
        <end position="178"/>
    </location>
</feature>
<evidence type="ECO:0000313" key="2">
    <source>
        <dbReference type="EMBL" id="KAE8245767.1"/>
    </source>
</evidence>
<evidence type="ECO:0000256" key="1">
    <source>
        <dbReference type="SAM" id="MobiDB-lite"/>
    </source>
</evidence>
<feature type="region of interest" description="Disordered" evidence="1">
    <location>
        <begin position="140"/>
        <end position="184"/>
    </location>
</feature>
<feature type="compositionally biased region" description="Basic and acidic residues" evidence="1">
    <location>
        <begin position="87"/>
        <end position="114"/>
    </location>
</feature>
<feature type="compositionally biased region" description="Basic and acidic residues" evidence="1">
    <location>
        <begin position="58"/>
        <end position="76"/>
    </location>
</feature>
<proteinExistence type="predicted"/>
<dbReference type="AlphaFoldDB" id="A0A8T8SR51"/>
<feature type="region of interest" description="Disordered" evidence="1">
    <location>
        <begin position="23"/>
        <end position="124"/>
    </location>
</feature>
<organism evidence="2 3">
    <name type="scientific">Tilletia caries</name>
    <name type="common">wheat bunt fungus</name>
    <dbReference type="NCBI Taxonomy" id="13290"/>
    <lineage>
        <taxon>Eukaryota</taxon>
        <taxon>Fungi</taxon>
        <taxon>Dikarya</taxon>
        <taxon>Basidiomycota</taxon>
        <taxon>Ustilaginomycotina</taxon>
        <taxon>Exobasidiomycetes</taxon>
        <taxon>Tilletiales</taxon>
        <taxon>Tilletiaceae</taxon>
        <taxon>Tilletia</taxon>
    </lineage>
</organism>
<dbReference type="Proteomes" id="UP000077671">
    <property type="component" value="Unassembled WGS sequence"/>
</dbReference>